<dbReference type="InterPro" id="IPR039247">
    <property type="entry name" value="KhpB"/>
</dbReference>
<evidence type="ECO:0000256" key="1">
    <source>
        <dbReference type="ARBA" id="ARBA00022490"/>
    </source>
</evidence>
<dbReference type="InterPro" id="IPR015946">
    <property type="entry name" value="KH_dom-like_a/b"/>
</dbReference>
<evidence type="ECO:0000256" key="3">
    <source>
        <dbReference type="ARBA" id="ARBA00022960"/>
    </source>
</evidence>
<dbReference type="CDD" id="cd02414">
    <property type="entry name" value="KH-II_Jag"/>
    <property type="match status" value="1"/>
</dbReference>
<dbReference type="AlphaFoldDB" id="A0A0B6ASI5"/>
<name>A0A0B6ASI5_PRIM2</name>
<evidence type="ECO:0000256" key="2">
    <source>
        <dbReference type="ARBA" id="ARBA00022884"/>
    </source>
</evidence>
<reference evidence="8 9" key="1">
    <citation type="journal article" date="2015" name="Genome Announc.">
        <title>Complete genome sequences for 35 biothreat assay-relevant bacillus species.</title>
        <authorList>
            <person name="Johnson S.L."/>
            <person name="Daligault H.E."/>
            <person name="Davenport K.W."/>
            <person name="Jaissle J."/>
            <person name="Frey K.G."/>
            <person name="Ladner J.T."/>
            <person name="Broomall S.M."/>
            <person name="Bishop-Lilly K.A."/>
            <person name="Bruce D.C."/>
            <person name="Gibbons H.S."/>
            <person name="Coyne S.R."/>
            <person name="Lo C.C."/>
            <person name="Meincke L."/>
            <person name="Munk A.C."/>
            <person name="Koroleva G.I."/>
            <person name="Rosenzweig C.N."/>
            <person name="Palacios G.F."/>
            <person name="Redden C.L."/>
            <person name="Minogue T.D."/>
            <person name="Chain P.S."/>
        </authorList>
    </citation>
    <scope>NUCLEOTIDE SEQUENCE [LARGE SCALE GENOMIC DNA]</scope>
    <source>
        <strain evidence="9">ATCC 14581 / DSM 32 / JCM 2506 / NBRC 15308 / NCIMB 9376 / NCTC 10342 / NRRL B-14308 / VKM B-512</strain>
    </source>
</reference>
<dbReference type="GO" id="GO:0008360">
    <property type="term" value="P:regulation of cell shape"/>
    <property type="evidence" value="ECO:0007669"/>
    <property type="project" value="UniProtKB-KW"/>
</dbReference>
<dbReference type="InterPro" id="IPR038247">
    <property type="entry name" value="Jag_N_dom_sf"/>
</dbReference>
<feature type="region of interest" description="Jag_N domain" evidence="6">
    <location>
        <begin position="5"/>
        <end position="55"/>
    </location>
</feature>
<dbReference type="GO" id="GO:0009252">
    <property type="term" value="P:peptidoglycan biosynthetic process"/>
    <property type="evidence" value="ECO:0007669"/>
    <property type="project" value="UniProtKB-UniRule"/>
</dbReference>
<keyword evidence="2 6" id="KW-0694">RNA-binding</keyword>
<protein>
    <recommendedName>
        <fullName evidence="6">RNA-binding protein KhpB</fullName>
    </recommendedName>
    <alternativeName>
        <fullName evidence="6">RNA-binding protein EloR</fullName>
    </alternativeName>
</protein>
<comment type="function">
    <text evidence="6">A probable RNA chaperone. Forms a complex with KhpA which binds to cellular RNA and controls its expression. Plays a role in peptidoglycan (PG) homeostasis and cell length regulation.</text>
</comment>
<dbReference type="GO" id="GO:0003723">
    <property type="term" value="F:RNA binding"/>
    <property type="evidence" value="ECO:0007669"/>
    <property type="project" value="UniProtKB-UniRule"/>
</dbReference>
<dbReference type="Proteomes" id="UP000031829">
    <property type="component" value="Chromosome"/>
</dbReference>
<dbReference type="Pfam" id="PF13083">
    <property type="entry name" value="KH_KhpA-B"/>
    <property type="match status" value="1"/>
</dbReference>
<dbReference type="CDD" id="cd02644">
    <property type="entry name" value="R3H_jag"/>
    <property type="match status" value="1"/>
</dbReference>
<keyword evidence="1 6" id="KW-0963">Cytoplasm</keyword>
<comment type="subunit">
    <text evidence="6">Forms a complex with KhpA.</text>
</comment>
<organism evidence="8 9">
    <name type="scientific">Priestia megaterium (strain ATCC 14581 / DSM 32 / CCUG 1817 / JCM 2506 / NBRC 15308 / NCIMB 9376 / NCTC 10342 / NRRL B-14308 / VKM B-512 / Ford 19)</name>
    <name type="common">Bacillus megaterium</name>
    <dbReference type="NCBI Taxonomy" id="1348623"/>
    <lineage>
        <taxon>Bacteria</taxon>
        <taxon>Bacillati</taxon>
        <taxon>Bacillota</taxon>
        <taxon>Bacilli</taxon>
        <taxon>Bacillales</taxon>
        <taxon>Bacillaceae</taxon>
        <taxon>Priestia</taxon>
    </lineage>
</organism>
<evidence type="ECO:0000313" key="8">
    <source>
        <dbReference type="EMBL" id="AJI22804.1"/>
    </source>
</evidence>
<dbReference type="PANTHER" id="PTHR35800">
    <property type="entry name" value="PROTEIN JAG"/>
    <property type="match status" value="1"/>
</dbReference>
<dbReference type="InterPro" id="IPR032782">
    <property type="entry name" value="KhpB_N"/>
</dbReference>
<comment type="domain">
    <text evidence="6">Has an N-terminal Jag-N domain and 2 RNA-binding domains (KH and R3H).</text>
</comment>
<proteinExistence type="inferred from homology"/>
<dbReference type="PROSITE" id="PS51061">
    <property type="entry name" value="R3H"/>
    <property type="match status" value="1"/>
</dbReference>
<dbReference type="SMART" id="SM00393">
    <property type="entry name" value="R3H"/>
    <property type="match status" value="1"/>
</dbReference>
<dbReference type="PANTHER" id="PTHR35800:SF1">
    <property type="entry name" value="RNA-BINDING PROTEIN KHPB"/>
    <property type="match status" value="1"/>
</dbReference>
<dbReference type="EMBL" id="CP009920">
    <property type="protein sequence ID" value="AJI22804.1"/>
    <property type="molecule type" value="Genomic_DNA"/>
</dbReference>
<dbReference type="InterPro" id="IPR038008">
    <property type="entry name" value="Jag_KH"/>
</dbReference>
<dbReference type="Pfam" id="PF01424">
    <property type="entry name" value="R3H"/>
    <property type="match status" value="1"/>
</dbReference>
<evidence type="ECO:0000259" key="7">
    <source>
        <dbReference type="PROSITE" id="PS51061"/>
    </source>
</evidence>
<dbReference type="GO" id="GO:0005737">
    <property type="term" value="C:cytoplasm"/>
    <property type="evidence" value="ECO:0007669"/>
    <property type="project" value="UniProtKB-SubCell"/>
</dbReference>
<dbReference type="KEGG" id="bmeg:BG04_2273"/>
<feature type="domain" description="R3H" evidence="7">
    <location>
        <begin position="140"/>
        <end position="206"/>
    </location>
</feature>
<accession>A0A0B6ASI5</accession>
<dbReference type="InterPro" id="IPR001374">
    <property type="entry name" value="R3H_dom"/>
</dbReference>
<dbReference type="RefSeq" id="WP_013085567.1">
    <property type="nucleotide sequence ID" value="NZ_BCVB01000009.1"/>
</dbReference>
<keyword evidence="5 6" id="KW-0961">Cell wall biogenesis/degradation</keyword>
<gene>
    <name evidence="6" type="primary">khpB</name>
    <name evidence="6" type="synonym">eloR</name>
    <name evidence="8" type="ORF">BG04_2273</name>
</gene>
<evidence type="ECO:0000256" key="6">
    <source>
        <dbReference type="HAMAP-Rule" id="MF_00867"/>
    </source>
</evidence>
<evidence type="ECO:0000313" key="9">
    <source>
        <dbReference type="Proteomes" id="UP000031829"/>
    </source>
</evidence>
<keyword evidence="3 6" id="KW-0133">Cell shape</keyword>
<dbReference type="Gene3D" id="3.30.300.20">
    <property type="match status" value="1"/>
</dbReference>
<comment type="subcellular location">
    <subcellularLocation>
        <location evidence="6">Cytoplasm</location>
    </subcellularLocation>
</comment>
<dbReference type="InterPro" id="IPR034079">
    <property type="entry name" value="R3H_KhpB"/>
</dbReference>
<dbReference type="InterPro" id="IPR036867">
    <property type="entry name" value="R3H_dom_sf"/>
</dbReference>
<dbReference type="NCBIfam" id="NF041568">
    <property type="entry name" value="Jag_EloR"/>
    <property type="match status" value="1"/>
</dbReference>
<sequence>MNEITITAQTIEAAVQEALDALEVERNQTNVEIIEPGKKGFLGIFKGKPAVVKVTKIVDPVEEAVHFITNVSREMGISIHTNVKKTSRNCIIEISSDSAGMLIGKHGQTLNALQLLTQLVANRYSQQFLNVVLNPEGYREKRKEMVEKLALKIANQAIKTNRSVQLEPMPSHERKMIHQVLAKNSLVETHSVGKEPKRSILVQPIGKKH</sequence>
<dbReference type="SMART" id="SM01245">
    <property type="entry name" value="Jag_N"/>
    <property type="match status" value="1"/>
</dbReference>
<dbReference type="HAMAP" id="MF_00867">
    <property type="entry name" value="KhpB"/>
    <property type="match status" value="1"/>
</dbReference>
<dbReference type="SUPFAM" id="SSF82708">
    <property type="entry name" value="R3H domain"/>
    <property type="match status" value="1"/>
</dbReference>
<evidence type="ECO:0000256" key="5">
    <source>
        <dbReference type="ARBA" id="ARBA00023316"/>
    </source>
</evidence>
<dbReference type="Pfam" id="PF14804">
    <property type="entry name" value="Jag_N"/>
    <property type="match status" value="1"/>
</dbReference>
<dbReference type="GO" id="GO:0071555">
    <property type="term" value="P:cell wall organization"/>
    <property type="evidence" value="ECO:0007669"/>
    <property type="project" value="UniProtKB-KW"/>
</dbReference>
<dbReference type="Gene3D" id="3.30.30.80">
    <property type="entry name" value="probable RNA-binding protein from clostridium symbiosum atcc 14940"/>
    <property type="match status" value="1"/>
</dbReference>
<evidence type="ECO:0000256" key="4">
    <source>
        <dbReference type="ARBA" id="ARBA00023186"/>
    </source>
</evidence>
<dbReference type="PATRIC" id="fig|592022.4.peg.5246"/>
<keyword evidence="4 6" id="KW-0143">Chaperone</keyword>
<dbReference type="GeneID" id="93645738"/>
<comment type="similarity">
    <text evidence="6">Belongs to the KhpB RNA-binding protein family.</text>
</comment>
<dbReference type="HOGENOM" id="CLU_042512_0_1_9"/>
<dbReference type="Gene3D" id="3.30.1370.50">
    <property type="entry name" value="R3H-like domain"/>
    <property type="match status" value="1"/>
</dbReference>